<evidence type="ECO:0000313" key="15">
    <source>
        <dbReference type="EMBL" id="MFC3291635.1"/>
    </source>
</evidence>
<evidence type="ECO:0000256" key="1">
    <source>
        <dbReference type="ARBA" id="ARBA00001970"/>
    </source>
</evidence>
<keyword evidence="16" id="KW-1185">Reference proteome</keyword>
<evidence type="ECO:0000256" key="2">
    <source>
        <dbReference type="ARBA" id="ARBA00004651"/>
    </source>
</evidence>
<organism evidence="15 16">
    <name type="scientific">Modicisalibacter luteus</name>
    <dbReference type="NCBI Taxonomy" id="453962"/>
    <lineage>
        <taxon>Bacteria</taxon>
        <taxon>Pseudomonadati</taxon>
        <taxon>Pseudomonadota</taxon>
        <taxon>Gammaproteobacteria</taxon>
        <taxon>Oceanospirillales</taxon>
        <taxon>Halomonadaceae</taxon>
        <taxon>Modicisalibacter</taxon>
    </lineage>
</organism>
<keyword evidence="11 13" id="KW-0472">Membrane</keyword>
<evidence type="ECO:0000256" key="13">
    <source>
        <dbReference type="SAM" id="Phobius"/>
    </source>
</evidence>
<dbReference type="InterPro" id="IPR016174">
    <property type="entry name" value="Di-haem_cyt_TM"/>
</dbReference>
<feature type="transmembrane region" description="Helical" evidence="13">
    <location>
        <begin position="16"/>
        <end position="38"/>
    </location>
</feature>
<evidence type="ECO:0000256" key="4">
    <source>
        <dbReference type="ARBA" id="ARBA00022475"/>
    </source>
</evidence>
<dbReference type="RefSeq" id="WP_019018980.1">
    <property type="nucleotide sequence ID" value="NZ_BMXD01000005.1"/>
</dbReference>
<dbReference type="InterPro" id="IPR011577">
    <property type="entry name" value="Cyt_b561_bac/Ni-Hgenase"/>
</dbReference>
<dbReference type="PANTHER" id="PTHR30529:SF1">
    <property type="entry name" value="CYTOCHROME B561 HOMOLOG 2"/>
    <property type="match status" value="1"/>
</dbReference>
<dbReference type="SUPFAM" id="SSF81342">
    <property type="entry name" value="Transmembrane di-heme cytochromes"/>
    <property type="match status" value="1"/>
</dbReference>
<accession>A0ABV7LZI0</accession>
<evidence type="ECO:0000256" key="12">
    <source>
        <dbReference type="ARBA" id="ARBA00037975"/>
    </source>
</evidence>
<comment type="cofactor">
    <cofactor evidence="1">
        <name>heme b</name>
        <dbReference type="ChEBI" id="CHEBI:60344"/>
    </cofactor>
</comment>
<evidence type="ECO:0000256" key="8">
    <source>
        <dbReference type="ARBA" id="ARBA00022982"/>
    </source>
</evidence>
<feature type="transmembrane region" description="Helical" evidence="13">
    <location>
        <begin position="89"/>
        <end position="108"/>
    </location>
</feature>
<evidence type="ECO:0000259" key="14">
    <source>
        <dbReference type="Pfam" id="PF01292"/>
    </source>
</evidence>
<evidence type="ECO:0000256" key="7">
    <source>
        <dbReference type="ARBA" id="ARBA00022723"/>
    </source>
</evidence>
<evidence type="ECO:0000313" key="16">
    <source>
        <dbReference type="Proteomes" id="UP001595640"/>
    </source>
</evidence>
<evidence type="ECO:0000256" key="5">
    <source>
        <dbReference type="ARBA" id="ARBA00022617"/>
    </source>
</evidence>
<comment type="subcellular location">
    <subcellularLocation>
        <location evidence="2">Cell membrane</location>
        <topology evidence="2">Multi-pass membrane protein</topology>
    </subcellularLocation>
</comment>
<keyword evidence="3" id="KW-0813">Transport</keyword>
<keyword evidence="9 13" id="KW-1133">Transmembrane helix</keyword>
<comment type="similarity">
    <text evidence="12">Belongs to the cytochrome b561 family.</text>
</comment>
<feature type="transmembrane region" description="Helical" evidence="13">
    <location>
        <begin position="142"/>
        <end position="160"/>
    </location>
</feature>
<dbReference type="PANTHER" id="PTHR30529">
    <property type="entry name" value="CYTOCHROME B561"/>
    <property type="match status" value="1"/>
</dbReference>
<dbReference type="EMBL" id="JBHRUH010000011">
    <property type="protein sequence ID" value="MFC3291635.1"/>
    <property type="molecule type" value="Genomic_DNA"/>
</dbReference>
<evidence type="ECO:0000256" key="10">
    <source>
        <dbReference type="ARBA" id="ARBA00023004"/>
    </source>
</evidence>
<evidence type="ECO:0000256" key="11">
    <source>
        <dbReference type="ARBA" id="ARBA00023136"/>
    </source>
</evidence>
<gene>
    <name evidence="15" type="ORF">ACFOEI_06105</name>
</gene>
<keyword evidence="4" id="KW-1003">Cell membrane</keyword>
<keyword evidence="10" id="KW-0408">Iron</keyword>
<sequence>MQLRDSGDRYGTVSRALHWGMALLIAWQFATAGARVLFEDSPLDSFLWATHKPLGLLLLVLVAIRAAWSLSNAGHRPAPLSAAAKIGHLAMYALIVVIPVIALMRQYGSGREFSPFGLPLMPGFDGEAIEWMEAPASLFHGWLGWLLLALILGHILMTLVHRRRPGDEDVLRRMIGKR</sequence>
<dbReference type="Pfam" id="PF01292">
    <property type="entry name" value="Ni_hydr_CYTB"/>
    <property type="match status" value="1"/>
</dbReference>
<evidence type="ECO:0000256" key="3">
    <source>
        <dbReference type="ARBA" id="ARBA00022448"/>
    </source>
</evidence>
<keyword evidence="6 13" id="KW-0812">Transmembrane</keyword>
<proteinExistence type="inferred from homology"/>
<comment type="caution">
    <text evidence="15">The sequence shown here is derived from an EMBL/GenBank/DDBJ whole genome shotgun (WGS) entry which is preliminary data.</text>
</comment>
<protein>
    <submittedName>
        <fullName evidence="15">Cytochrome b</fullName>
    </submittedName>
</protein>
<evidence type="ECO:0000256" key="9">
    <source>
        <dbReference type="ARBA" id="ARBA00022989"/>
    </source>
</evidence>
<dbReference type="Proteomes" id="UP001595640">
    <property type="component" value="Unassembled WGS sequence"/>
</dbReference>
<dbReference type="InterPro" id="IPR052168">
    <property type="entry name" value="Cytochrome_b561_oxidase"/>
</dbReference>
<keyword evidence="8" id="KW-0249">Electron transport</keyword>
<feature type="domain" description="Cytochrome b561 bacterial/Ni-hydrogenase" evidence="14">
    <location>
        <begin position="9"/>
        <end position="176"/>
    </location>
</feature>
<evidence type="ECO:0000256" key="6">
    <source>
        <dbReference type="ARBA" id="ARBA00022692"/>
    </source>
</evidence>
<name>A0ABV7LZI0_9GAMM</name>
<keyword evidence="5" id="KW-0349">Heme</keyword>
<reference evidence="16" key="1">
    <citation type="journal article" date="2019" name="Int. J. Syst. Evol. Microbiol.">
        <title>The Global Catalogue of Microorganisms (GCM) 10K type strain sequencing project: providing services to taxonomists for standard genome sequencing and annotation.</title>
        <authorList>
            <consortium name="The Broad Institute Genomics Platform"/>
            <consortium name="The Broad Institute Genome Sequencing Center for Infectious Disease"/>
            <person name="Wu L."/>
            <person name="Ma J."/>
        </authorList>
    </citation>
    <scope>NUCLEOTIDE SEQUENCE [LARGE SCALE GENOMIC DNA]</scope>
    <source>
        <strain evidence="16">KCTC 12847</strain>
    </source>
</reference>
<feature type="transmembrane region" description="Helical" evidence="13">
    <location>
        <begin position="50"/>
        <end position="68"/>
    </location>
</feature>
<keyword evidence="7" id="KW-0479">Metal-binding</keyword>